<dbReference type="GO" id="GO:0016787">
    <property type="term" value="F:hydrolase activity"/>
    <property type="evidence" value="ECO:0007669"/>
    <property type="project" value="UniProtKB-KW"/>
</dbReference>
<dbReference type="GO" id="GO:0000967">
    <property type="term" value="P:rRNA 5'-end processing"/>
    <property type="evidence" value="ECO:0007669"/>
    <property type="project" value="TreeGrafter"/>
</dbReference>
<organism evidence="6">
    <name type="scientific">Paulinella longichromatophora</name>
    <dbReference type="NCBI Taxonomy" id="1708747"/>
    <lineage>
        <taxon>Eukaryota</taxon>
        <taxon>Sar</taxon>
        <taxon>Rhizaria</taxon>
        <taxon>Cercozoa</taxon>
        <taxon>Imbricatea</taxon>
        <taxon>Silicofilosea</taxon>
        <taxon>Euglyphida</taxon>
        <taxon>Paulinellidae</taxon>
        <taxon>Paulinella</taxon>
    </lineage>
</organism>
<keyword evidence="3" id="KW-0540">Nuclease</keyword>
<dbReference type="CDD" id="cd16964">
    <property type="entry name" value="YqgF"/>
    <property type="match status" value="1"/>
</dbReference>
<keyword evidence="4" id="KW-0378">Hydrolase</keyword>
<evidence type="ECO:0000259" key="5">
    <source>
        <dbReference type="SMART" id="SM00732"/>
    </source>
</evidence>
<gene>
    <name evidence="6" type="ORF">PLO_262</name>
</gene>
<dbReference type="HAMAP" id="MF_00651">
    <property type="entry name" value="Nuclease_YqgF"/>
    <property type="match status" value="1"/>
</dbReference>
<dbReference type="Pfam" id="PF03652">
    <property type="entry name" value="RuvX"/>
    <property type="match status" value="1"/>
</dbReference>
<dbReference type="SUPFAM" id="SSF53098">
    <property type="entry name" value="Ribonuclease H-like"/>
    <property type="match status" value="1"/>
</dbReference>
<dbReference type="InterPro" id="IPR006641">
    <property type="entry name" value="YqgF/RNaseH-like_dom"/>
</dbReference>
<dbReference type="InterPro" id="IPR012337">
    <property type="entry name" value="RNaseH-like_sf"/>
</dbReference>
<sequence>MRNLLQTGSMLSLDIGRSRIGLAGCDSTGITITTLPPLYRRTIEEDLLYLNLFIINRYTVGLVVGIPLDDLNKITSQSIHCRRYGKKLAKKLNLPVAWVNENSSTWSATERYDLVNDRSGHLDSMVAYILLEQWLRERCESQSIPMINTSMD</sequence>
<dbReference type="InterPro" id="IPR005227">
    <property type="entry name" value="YqgF"/>
</dbReference>
<keyword evidence="2" id="KW-0690">Ribosome biogenesis</keyword>
<dbReference type="NCBIfam" id="TIGR00250">
    <property type="entry name" value="RNAse_H_YqgF"/>
    <property type="match status" value="1"/>
</dbReference>
<dbReference type="EMBL" id="MG264610">
    <property type="protein sequence ID" value="AUG32261.1"/>
    <property type="molecule type" value="Genomic_DNA"/>
</dbReference>
<dbReference type="GO" id="GO:0004518">
    <property type="term" value="F:nuclease activity"/>
    <property type="evidence" value="ECO:0007669"/>
    <property type="project" value="UniProtKB-KW"/>
</dbReference>
<keyword evidence="6" id="KW-0934">Plastid</keyword>
<accession>A0A2H4ZP28</accession>
<name>A0A2H4ZP28_9EUKA</name>
<protein>
    <submittedName>
        <fullName evidence="6">Holliday junction resolvase YqgF</fullName>
    </submittedName>
</protein>
<evidence type="ECO:0000256" key="1">
    <source>
        <dbReference type="ARBA" id="ARBA00022490"/>
    </source>
</evidence>
<dbReference type="PANTHER" id="PTHR33317">
    <property type="entry name" value="POLYNUCLEOTIDYL TRANSFERASE, RIBONUCLEASE H-LIKE SUPERFAMILY PROTEIN"/>
    <property type="match status" value="1"/>
</dbReference>
<geneLocation type="plastid" evidence="6"/>
<dbReference type="AlphaFoldDB" id="A0A2H4ZP28"/>
<evidence type="ECO:0000256" key="4">
    <source>
        <dbReference type="ARBA" id="ARBA00022801"/>
    </source>
</evidence>
<reference evidence="6" key="1">
    <citation type="submission" date="2017-10" db="EMBL/GenBank/DDBJ databases">
        <title>Paulinella longichromatophora chromatophore genome.</title>
        <authorList>
            <person name="Lhee D."/>
            <person name="Yoon H.S."/>
        </authorList>
    </citation>
    <scope>NUCLEOTIDE SEQUENCE</scope>
</reference>
<keyword evidence="1" id="KW-0963">Cytoplasm</keyword>
<dbReference type="Gene3D" id="3.30.420.140">
    <property type="entry name" value="YqgF/RNase H-like domain"/>
    <property type="match status" value="1"/>
</dbReference>
<evidence type="ECO:0000256" key="3">
    <source>
        <dbReference type="ARBA" id="ARBA00022722"/>
    </source>
</evidence>
<dbReference type="InterPro" id="IPR037027">
    <property type="entry name" value="YqgF/RNaseH-like_dom_sf"/>
</dbReference>
<evidence type="ECO:0000256" key="2">
    <source>
        <dbReference type="ARBA" id="ARBA00022517"/>
    </source>
</evidence>
<proteinExistence type="inferred from homology"/>
<evidence type="ECO:0000313" key="6">
    <source>
        <dbReference type="EMBL" id="AUG32261.1"/>
    </source>
</evidence>
<dbReference type="GO" id="GO:0005829">
    <property type="term" value="C:cytosol"/>
    <property type="evidence" value="ECO:0007669"/>
    <property type="project" value="TreeGrafter"/>
</dbReference>
<dbReference type="PANTHER" id="PTHR33317:SF4">
    <property type="entry name" value="POLYNUCLEOTIDYL TRANSFERASE, RIBONUCLEASE H-LIKE SUPERFAMILY PROTEIN"/>
    <property type="match status" value="1"/>
</dbReference>
<dbReference type="SMART" id="SM00732">
    <property type="entry name" value="YqgFc"/>
    <property type="match status" value="1"/>
</dbReference>
<feature type="domain" description="YqgF/RNase H-like" evidence="5">
    <location>
        <begin position="8"/>
        <end position="108"/>
    </location>
</feature>